<dbReference type="OrthoDB" id="443402at2759"/>
<evidence type="ECO:0000256" key="9">
    <source>
        <dbReference type="ARBA" id="ARBA00029821"/>
    </source>
</evidence>
<dbReference type="GO" id="GO:0005634">
    <property type="term" value="C:nucleus"/>
    <property type="evidence" value="ECO:0007669"/>
    <property type="project" value="UniProtKB-SubCell"/>
</dbReference>
<keyword evidence="15" id="KW-1185">Reference proteome</keyword>
<dbReference type="AlphaFoldDB" id="A0A9P6NBQ6"/>
<feature type="compositionally biased region" description="Polar residues" evidence="12">
    <location>
        <begin position="200"/>
        <end position="224"/>
    </location>
</feature>
<keyword evidence="8 11" id="KW-0539">Nucleus</keyword>
<evidence type="ECO:0000256" key="2">
    <source>
        <dbReference type="ARBA" id="ARBA00012190"/>
    </source>
</evidence>
<keyword evidence="7 11" id="KW-0156">Chromatin regulator</keyword>
<evidence type="ECO:0000256" key="8">
    <source>
        <dbReference type="ARBA" id="ARBA00023242"/>
    </source>
</evidence>
<feature type="compositionally biased region" description="Basic and acidic residues" evidence="12">
    <location>
        <begin position="102"/>
        <end position="116"/>
    </location>
</feature>
<keyword evidence="5 11" id="KW-0808">Transferase</keyword>
<evidence type="ECO:0000256" key="6">
    <source>
        <dbReference type="ARBA" id="ARBA00022691"/>
    </source>
</evidence>
<sequence>MDFFADPRLKNKKTTTTTTTTTTNTPRPPQPQTTIKVRTVPGTVGASSAHTPALIRLQKHSTPVQRFPQTSSPLASSASRNVTSVQQKSNVPKQPKPQPLKKQTEAKKPAPKRRADLPAARPIKKARWTGGLNTKARLPDRLLNSVEPDSCSSLVSDDRSECVSTAADPESTDDEEKETQTRILDRYNRIVPRNVRRPTSGFSSTHPFLSDRSQIGTTTSSDSLVKQNRGRFKQWFRPGDGHWPFREGEDPKVELVYPAGGQEVFPLLVPKEKEDEYRPLDDILNVITTSLGQYLTPQQSVQFFSEPHPIFAPSSTATNSTQDFRFLNRPSSARPIRSSPDPAITEDERPRSSDLSFLAGEPDLSRLPLIKSLSKAIRRQNGSEFIKLVKWYNRVMRHLISQGSIEEQIERMKGLKMNIWEIILGQAYERQIGPRIEMVKQYATWSSNVYGELRPKFVSDLIHLAGLKPGQVFVDLGSGVGNIVMQVVLEAGCVGVGFENMSSCCKLADGQMREVIGRCQKFWGVSLGQPLLLEADFTTDGRVGQWLKQADVVLVNNQVFTPALNESLTLLFLDLKDSVKIISLKPFVSKEFKISERNMNSPLAILNQAREFSYGSASVSWTDSGGKFYLTEVDRSRLVEFQRKSAVDHRT</sequence>
<feature type="region of interest" description="Disordered" evidence="12">
    <location>
        <begin position="1"/>
        <end position="132"/>
    </location>
</feature>
<dbReference type="GO" id="GO:0140956">
    <property type="term" value="F:histone H3K79 trimethyltransferase activity"/>
    <property type="evidence" value="ECO:0007669"/>
    <property type="project" value="UniProtKB-EC"/>
</dbReference>
<comment type="subcellular location">
    <subcellularLocation>
        <location evidence="1 11">Nucleus</location>
    </subcellularLocation>
</comment>
<organism evidence="14 15">
    <name type="scientific">Cronartium quercuum f. sp. fusiforme G11</name>
    <dbReference type="NCBI Taxonomy" id="708437"/>
    <lineage>
        <taxon>Eukaryota</taxon>
        <taxon>Fungi</taxon>
        <taxon>Dikarya</taxon>
        <taxon>Basidiomycota</taxon>
        <taxon>Pucciniomycotina</taxon>
        <taxon>Pucciniomycetes</taxon>
        <taxon>Pucciniales</taxon>
        <taxon>Coleosporiaceae</taxon>
        <taxon>Cronartium</taxon>
    </lineage>
</organism>
<reference evidence="14" key="1">
    <citation type="submission" date="2013-11" db="EMBL/GenBank/DDBJ databases">
        <title>Genome sequence of the fusiform rust pathogen reveals effectors for host alternation and coevolution with pine.</title>
        <authorList>
            <consortium name="DOE Joint Genome Institute"/>
            <person name="Smith K."/>
            <person name="Pendleton A."/>
            <person name="Kubisiak T."/>
            <person name="Anderson C."/>
            <person name="Salamov A."/>
            <person name="Aerts A."/>
            <person name="Riley R."/>
            <person name="Clum A."/>
            <person name="Lindquist E."/>
            <person name="Ence D."/>
            <person name="Campbell M."/>
            <person name="Kronenberg Z."/>
            <person name="Feau N."/>
            <person name="Dhillon B."/>
            <person name="Hamelin R."/>
            <person name="Burleigh J."/>
            <person name="Smith J."/>
            <person name="Yandell M."/>
            <person name="Nelson C."/>
            <person name="Grigoriev I."/>
            <person name="Davis J."/>
        </authorList>
    </citation>
    <scope>NUCLEOTIDE SEQUENCE</scope>
    <source>
        <strain evidence="14">G11</strain>
    </source>
</reference>
<dbReference type="GO" id="GO:0000077">
    <property type="term" value="P:DNA damage checkpoint signaling"/>
    <property type="evidence" value="ECO:0007669"/>
    <property type="project" value="TreeGrafter"/>
</dbReference>
<evidence type="ECO:0000256" key="12">
    <source>
        <dbReference type="SAM" id="MobiDB-lite"/>
    </source>
</evidence>
<evidence type="ECO:0000256" key="3">
    <source>
        <dbReference type="ARBA" id="ARBA00020987"/>
    </source>
</evidence>
<comment type="caution">
    <text evidence="14">The sequence shown here is derived from an EMBL/GenBank/DDBJ whole genome shotgun (WGS) entry which is preliminary data.</text>
</comment>
<evidence type="ECO:0000256" key="1">
    <source>
        <dbReference type="ARBA" id="ARBA00004123"/>
    </source>
</evidence>
<dbReference type="InterPro" id="IPR030445">
    <property type="entry name" value="H3-K79_meTrfase"/>
</dbReference>
<dbReference type="SUPFAM" id="SSF53335">
    <property type="entry name" value="S-adenosyl-L-methionine-dependent methyltransferases"/>
    <property type="match status" value="1"/>
</dbReference>
<name>A0A9P6NBQ6_9BASI</name>
<feature type="compositionally biased region" description="Low complexity" evidence="12">
    <location>
        <begin position="329"/>
        <end position="342"/>
    </location>
</feature>
<evidence type="ECO:0000256" key="10">
    <source>
        <dbReference type="ARBA" id="ARBA00047770"/>
    </source>
</evidence>
<feature type="compositionally biased region" description="Polar residues" evidence="12">
    <location>
        <begin position="314"/>
        <end position="323"/>
    </location>
</feature>
<gene>
    <name evidence="14" type="ORF">CROQUDRAFT_664651</name>
</gene>
<feature type="region of interest" description="Disordered" evidence="12">
    <location>
        <begin position="144"/>
        <end position="181"/>
    </location>
</feature>
<dbReference type="Gene3D" id="3.40.50.150">
    <property type="entry name" value="Vaccinia Virus protein VP39"/>
    <property type="match status" value="1"/>
</dbReference>
<comment type="miscellaneous">
    <text evidence="11">In contrast to other lysine histone methyltransferases, it does not contain a SET domain, suggesting the existence of another mechanism for methylation of lysine residues of histones.</text>
</comment>
<dbReference type="GO" id="GO:0032259">
    <property type="term" value="P:methylation"/>
    <property type="evidence" value="ECO:0007669"/>
    <property type="project" value="UniProtKB-KW"/>
</dbReference>
<dbReference type="InterPro" id="IPR025789">
    <property type="entry name" value="DOT1_dom"/>
</dbReference>
<dbReference type="GO" id="GO:0006281">
    <property type="term" value="P:DNA repair"/>
    <property type="evidence" value="ECO:0007669"/>
    <property type="project" value="TreeGrafter"/>
</dbReference>
<evidence type="ECO:0000256" key="11">
    <source>
        <dbReference type="RuleBase" id="RU271113"/>
    </source>
</evidence>
<dbReference type="EC" id="2.1.1.360" evidence="2 11"/>
<dbReference type="PANTHER" id="PTHR21451">
    <property type="entry name" value="HISTONE H3 METHYLTRANSFERASE"/>
    <property type="match status" value="1"/>
</dbReference>
<comment type="activity regulation">
    <text evidence="11">Ubiquitination of histone H2B to form H2BK123ub1 is required for efficient DOT1 methyltransferase activity on histone H3.</text>
</comment>
<keyword evidence="4 11" id="KW-0489">Methyltransferase</keyword>
<feature type="compositionally biased region" description="Polar residues" evidence="12">
    <location>
        <begin position="60"/>
        <end position="91"/>
    </location>
</feature>
<evidence type="ECO:0000256" key="7">
    <source>
        <dbReference type="ARBA" id="ARBA00022853"/>
    </source>
</evidence>
<evidence type="ECO:0000313" key="14">
    <source>
        <dbReference type="EMBL" id="KAG0140821.1"/>
    </source>
</evidence>
<evidence type="ECO:0000313" key="15">
    <source>
        <dbReference type="Proteomes" id="UP000886653"/>
    </source>
</evidence>
<feature type="compositionally biased region" description="Low complexity" evidence="12">
    <location>
        <begin position="14"/>
        <end position="25"/>
    </location>
</feature>
<feature type="region of interest" description="Disordered" evidence="12">
    <location>
        <begin position="314"/>
        <end position="355"/>
    </location>
</feature>
<evidence type="ECO:0000256" key="5">
    <source>
        <dbReference type="ARBA" id="ARBA00022679"/>
    </source>
</evidence>
<dbReference type="PANTHER" id="PTHR21451:SF0">
    <property type="entry name" value="HISTONE-LYSINE N-METHYLTRANSFERASE, H3 LYSINE-79 SPECIFIC"/>
    <property type="match status" value="1"/>
</dbReference>
<dbReference type="PROSITE" id="PS51569">
    <property type="entry name" value="DOT1"/>
    <property type="match status" value="1"/>
</dbReference>
<dbReference type="EMBL" id="MU167417">
    <property type="protein sequence ID" value="KAG0140821.1"/>
    <property type="molecule type" value="Genomic_DNA"/>
</dbReference>
<comment type="similarity">
    <text evidence="11">Belongs to the class I-like SAM-binding methyltransferase superfamily. DOT1 family.</text>
</comment>
<dbReference type="Pfam" id="PF08123">
    <property type="entry name" value="DOT1"/>
    <property type="match status" value="1"/>
</dbReference>
<comment type="catalytic activity">
    <reaction evidence="10 11">
        <text>L-lysyl(79)-[histone H3] + 3 S-adenosyl-L-methionine = N(6),N(6),N(6)-trimethyl-L-lysyl(79)-[histone H3] + 3 S-adenosyl-L-homocysteine + 3 H(+)</text>
        <dbReference type="Rhea" id="RHEA:60328"/>
        <dbReference type="Rhea" id="RHEA-COMP:15549"/>
        <dbReference type="Rhea" id="RHEA-COMP:15552"/>
        <dbReference type="ChEBI" id="CHEBI:15378"/>
        <dbReference type="ChEBI" id="CHEBI:29969"/>
        <dbReference type="ChEBI" id="CHEBI:57856"/>
        <dbReference type="ChEBI" id="CHEBI:59789"/>
        <dbReference type="ChEBI" id="CHEBI:61961"/>
        <dbReference type="EC" id="2.1.1.360"/>
    </reaction>
</comment>
<proteinExistence type="inferred from homology"/>
<comment type="function">
    <text evidence="11">Histone methyltransferase that specifically trimethylates histone H3 to form H3K79me3. This methylation is required for telomere silencing and for the pachytene checkpoint during the meiotic cell cycle by allowing the recruitment of RAD9 to double strand breaks. Nucleosomes are preferred as substrate compared to free histone.</text>
</comment>
<evidence type="ECO:0000259" key="13">
    <source>
        <dbReference type="PROSITE" id="PS51569"/>
    </source>
</evidence>
<keyword evidence="6 11" id="KW-0949">S-adenosyl-L-methionine</keyword>
<feature type="region of interest" description="Disordered" evidence="12">
    <location>
        <begin position="195"/>
        <end position="224"/>
    </location>
</feature>
<dbReference type="InterPro" id="IPR029063">
    <property type="entry name" value="SAM-dependent_MTases_sf"/>
</dbReference>
<accession>A0A9P6NBQ6</accession>
<dbReference type="FunFam" id="3.40.50.150:FF:000033">
    <property type="entry name" value="Histone-lysine N-methyltransferase, H3 lysine-79 specific"/>
    <property type="match status" value="1"/>
</dbReference>
<protein>
    <recommendedName>
        <fullName evidence="3 11">Histone-lysine N-methyltransferase, H3 lysine-79 specific</fullName>
        <ecNumber evidence="2 11">2.1.1.360</ecNumber>
    </recommendedName>
    <alternativeName>
        <fullName evidence="9 11">Histone H3-K79 methyltransferase</fullName>
    </alternativeName>
</protein>
<evidence type="ECO:0000256" key="4">
    <source>
        <dbReference type="ARBA" id="ARBA00022603"/>
    </source>
</evidence>
<feature type="domain" description="DOT1" evidence="13">
    <location>
        <begin position="328"/>
        <end position="646"/>
    </location>
</feature>
<dbReference type="Proteomes" id="UP000886653">
    <property type="component" value="Unassembled WGS sequence"/>
</dbReference>